<comment type="caution">
    <text evidence="1">The sequence shown here is derived from an EMBL/GenBank/DDBJ whole genome shotgun (WGS) entry which is preliminary data.</text>
</comment>
<protein>
    <submittedName>
        <fullName evidence="1">Uncharacterized protein</fullName>
    </submittedName>
</protein>
<gene>
    <name evidence="1" type="ORF">O181_013127</name>
</gene>
<sequence length="121" mass="13743">MAIALKTQAMASGNHQRPPATFHKGVHLTIHENLGPYQMTQVWGDQEWCICGIIYHYAPSFLRNSMVMFSELHYATSNQVPRLILHLKGRLQPLSLTINGGYQKPFKDPNSLAFQVLVFSF</sequence>
<keyword evidence="2" id="KW-1185">Reference proteome</keyword>
<accession>A0A9Q3GNM8</accession>
<dbReference type="EMBL" id="AVOT02003403">
    <property type="protein sequence ID" value="MBW0473412.1"/>
    <property type="molecule type" value="Genomic_DNA"/>
</dbReference>
<proteinExistence type="predicted"/>
<organism evidence="1 2">
    <name type="scientific">Austropuccinia psidii MF-1</name>
    <dbReference type="NCBI Taxonomy" id="1389203"/>
    <lineage>
        <taxon>Eukaryota</taxon>
        <taxon>Fungi</taxon>
        <taxon>Dikarya</taxon>
        <taxon>Basidiomycota</taxon>
        <taxon>Pucciniomycotina</taxon>
        <taxon>Pucciniomycetes</taxon>
        <taxon>Pucciniales</taxon>
        <taxon>Sphaerophragmiaceae</taxon>
        <taxon>Austropuccinia</taxon>
    </lineage>
</organism>
<evidence type="ECO:0000313" key="2">
    <source>
        <dbReference type="Proteomes" id="UP000765509"/>
    </source>
</evidence>
<reference evidence="1" key="1">
    <citation type="submission" date="2021-03" db="EMBL/GenBank/DDBJ databases">
        <title>Draft genome sequence of rust myrtle Austropuccinia psidii MF-1, a brazilian biotype.</title>
        <authorList>
            <person name="Quecine M.C."/>
            <person name="Pachon D.M.R."/>
            <person name="Bonatelli M.L."/>
            <person name="Correr F.H."/>
            <person name="Franceschini L.M."/>
            <person name="Leite T.F."/>
            <person name="Margarido G.R.A."/>
            <person name="Almeida C.A."/>
            <person name="Ferrarezi J.A."/>
            <person name="Labate C.A."/>
        </authorList>
    </citation>
    <scope>NUCLEOTIDE SEQUENCE</scope>
    <source>
        <strain evidence="1">MF-1</strain>
    </source>
</reference>
<name>A0A9Q3GNM8_9BASI</name>
<evidence type="ECO:0000313" key="1">
    <source>
        <dbReference type="EMBL" id="MBW0473412.1"/>
    </source>
</evidence>
<dbReference type="AlphaFoldDB" id="A0A9Q3GNM8"/>
<dbReference type="Proteomes" id="UP000765509">
    <property type="component" value="Unassembled WGS sequence"/>
</dbReference>